<dbReference type="EMBL" id="CABVPU010000017">
    <property type="protein sequence ID" value="VWB91654.1"/>
    <property type="molecule type" value="Genomic_DNA"/>
</dbReference>
<proteinExistence type="predicted"/>
<protein>
    <recommendedName>
        <fullName evidence="3">DUF2917 domain-containing protein</fullName>
    </recommendedName>
</protein>
<gene>
    <name evidence="1" type="ORF">BLA15945_04418</name>
</gene>
<dbReference type="Pfam" id="PF11142">
    <property type="entry name" value="DUF2917"/>
    <property type="match status" value="1"/>
</dbReference>
<dbReference type="AlphaFoldDB" id="A0A6P2NEW5"/>
<reference evidence="1 2" key="1">
    <citation type="submission" date="2019-09" db="EMBL/GenBank/DDBJ databases">
        <authorList>
            <person name="Depoorter E."/>
        </authorList>
    </citation>
    <scope>NUCLEOTIDE SEQUENCE [LARGE SCALE GENOMIC DNA]</scope>
    <source>
        <strain evidence="1">R-15945</strain>
    </source>
</reference>
<evidence type="ECO:0008006" key="3">
    <source>
        <dbReference type="Google" id="ProtNLM"/>
    </source>
</evidence>
<organism evidence="1 2">
    <name type="scientific">Burkholderia lata (strain ATCC 17760 / DSM 23089 / LMG 22485 / NCIMB 9086 / R18194 / 383)</name>
    <dbReference type="NCBI Taxonomy" id="482957"/>
    <lineage>
        <taxon>Bacteria</taxon>
        <taxon>Pseudomonadati</taxon>
        <taxon>Pseudomonadota</taxon>
        <taxon>Betaproteobacteria</taxon>
        <taxon>Burkholderiales</taxon>
        <taxon>Burkholderiaceae</taxon>
        <taxon>Burkholderia</taxon>
        <taxon>Burkholderia cepacia complex</taxon>
    </lineage>
</organism>
<dbReference type="Proteomes" id="UP000494174">
    <property type="component" value="Unassembled WGS sequence"/>
</dbReference>
<dbReference type="InterPro" id="IPR021317">
    <property type="entry name" value="DUF2917"/>
</dbReference>
<dbReference type="RefSeq" id="WP_174970138.1">
    <property type="nucleotide sequence ID" value="NZ_CABVPU010000017.1"/>
</dbReference>
<accession>A0A6P2NEW5</accession>
<evidence type="ECO:0000313" key="2">
    <source>
        <dbReference type="Proteomes" id="UP000494174"/>
    </source>
</evidence>
<sequence length="131" mass="15273">MDQASRLVVCPDRCRTDAIALPRVVMQFTVAPRKTLTWCAQNDAEIRVHDATLWVTRLGSVDDYWIRTGDVLRVRRGDRIWMSTDDDRPAEASITTAYAMRRGAWLELAFVRMRSLLRERCRSRSRSRSRT</sequence>
<evidence type="ECO:0000313" key="1">
    <source>
        <dbReference type="EMBL" id="VWB91654.1"/>
    </source>
</evidence>
<name>A0A6P2NEW5_BURL3</name>